<dbReference type="SUPFAM" id="SSF52540">
    <property type="entry name" value="P-loop containing nucleoside triphosphate hydrolases"/>
    <property type="match status" value="1"/>
</dbReference>
<sequence>MVAHLPLVEGLLGRAGYALSGGEQQAVSIARALMTAPDFLLLDEPTEGLAPLVVEQAGLAIARLPQVFEVGVLLAEQDLAFVTGLADRVVVLGSGRVVWSGAASDLLANRDLVDRHLAARAGAS</sequence>
<keyword evidence="3" id="KW-0029">Amino-acid transport</keyword>
<dbReference type="PANTHER" id="PTHR43820">
    <property type="entry name" value="HIGH-AFFINITY BRANCHED-CHAIN AMINO ACID TRANSPORT ATP-BINDING PROTEIN LIVF"/>
    <property type="match status" value="1"/>
</dbReference>
<keyword evidence="6" id="KW-1185">Reference proteome</keyword>
<feature type="domain" description="ABC transporter" evidence="4">
    <location>
        <begin position="13"/>
        <end position="46"/>
    </location>
</feature>
<evidence type="ECO:0000313" key="5">
    <source>
        <dbReference type="EMBL" id="GMA85682.1"/>
    </source>
</evidence>
<proteinExistence type="inferred from homology"/>
<organism evidence="5 6">
    <name type="scientific">Angustibacter aerolatus</name>
    <dbReference type="NCBI Taxonomy" id="1162965"/>
    <lineage>
        <taxon>Bacteria</taxon>
        <taxon>Bacillati</taxon>
        <taxon>Actinomycetota</taxon>
        <taxon>Actinomycetes</taxon>
        <taxon>Kineosporiales</taxon>
        <taxon>Kineosporiaceae</taxon>
    </lineage>
</organism>
<keyword evidence="2" id="KW-0813">Transport</keyword>
<evidence type="ECO:0000259" key="4">
    <source>
        <dbReference type="Pfam" id="PF00005"/>
    </source>
</evidence>
<name>A0ABQ6JFJ3_9ACTN</name>
<dbReference type="Proteomes" id="UP001157017">
    <property type="component" value="Unassembled WGS sequence"/>
</dbReference>
<comment type="caution">
    <text evidence="5">The sequence shown here is derived from an EMBL/GenBank/DDBJ whole genome shotgun (WGS) entry which is preliminary data.</text>
</comment>
<evidence type="ECO:0000256" key="2">
    <source>
        <dbReference type="ARBA" id="ARBA00022448"/>
    </source>
</evidence>
<dbReference type="PANTHER" id="PTHR43820:SF4">
    <property type="entry name" value="HIGH-AFFINITY BRANCHED-CHAIN AMINO ACID TRANSPORT ATP-BINDING PROTEIN LIVF"/>
    <property type="match status" value="1"/>
</dbReference>
<comment type="similarity">
    <text evidence="1">Belongs to the ABC transporter superfamily.</text>
</comment>
<dbReference type="EMBL" id="BSUZ01000001">
    <property type="protein sequence ID" value="GMA85682.1"/>
    <property type="molecule type" value="Genomic_DNA"/>
</dbReference>
<dbReference type="InterPro" id="IPR052156">
    <property type="entry name" value="BCAA_Transport_ATP-bd_LivF"/>
</dbReference>
<dbReference type="InterPro" id="IPR003439">
    <property type="entry name" value="ABC_transporter-like_ATP-bd"/>
</dbReference>
<evidence type="ECO:0000313" key="6">
    <source>
        <dbReference type="Proteomes" id="UP001157017"/>
    </source>
</evidence>
<dbReference type="Pfam" id="PF00005">
    <property type="entry name" value="ABC_tran"/>
    <property type="match status" value="1"/>
</dbReference>
<dbReference type="Gene3D" id="3.40.50.300">
    <property type="entry name" value="P-loop containing nucleotide triphosphate hydrolases"/>
    <property type="match status" value="1"/>
</dbReference>
<evidence type="ECO:0000256" key="3">
    <source>
        <dbReference type="ARBA" id="ARBA00022970"/>
    </source>
</evidence>
<accession>A0ABQ6JFJ3</accession>
<reference evidence="6" key="1">
    <citation type="journal article" date="2019" name="Int. J. Syst. Evol. Microbiol.">
        <title>The Global Catalogue of Microorganisms (GCM) 10K type strain sequencing project: providing services to taxonomists for standard genome sequencing and annotation.</title>
        <authorList>
            <consortium name="The Broad Institute Genomics Platform"/>
            <consortium name="The Broad Institute Genome Sequencing Center for Infectious Disease"/>
            <person name="Wu L."/>
            <person name="Ma J."/>
        </authorList>
    </citation>
    <scope>NUCLEOTIDE SEQUENCE [LARGE SCALE GENOMIC DNA]</scope>
    <source>
        <strain evidence="6">NBRC 108730</strain>
    </source>
</reference>
<gene>
    <name evidence="5" type="ORF">GCM10025868_09320</name>
</gene>
<dbReference type="InterPro" id="IPR027417">
    <property type="entry name" value="P-loop_NTPase"/>
</dbReference>
<evidence type="ECO:0000256" key="1">
    <source>
        <dbReference type="ARBA" id="ARBA00005417"/>
    </source>
</evidence>
<protein>
    <recommendedName>
        <fullName evidence="4">ABC transporter domain-containing protein</fullName>
    </recommendedName>
</protein>